<dbReference type="SUPFAM" id="SSF51735">
    <property type="entry name" value="NAD(P)-binding Rossmann-fold domains"/>
    <property type="match status" value="1"/>
</dbReference>
<dbReference type="PANTHER" id="PTHR47706">
    <property type="entry name" value="NMRA-LIKE FAMILY PROTEIN"/>
    <property type="match status" value="1"/>
</dbReference>
<gene>
    <name evidence="4" type="ORF">Z520_12332</name>
</gene>
<sequence length="307" mass="34600">MLVLIAGVTGSFGPHLIRSALARNHQVRGVGRNPKSLPQDLRNKLESFVEIESYEDAAGLRRACHGVDAVICALRPLAKITLETQLCLLRHAEDAGIKVFVASTWNYDWTRLRFGDLAHYDPDIAFKRHVEMTSSIKPVYFLTGSFAEYTYSPLVFPVLDKGDGSGKNIEYWGEPDQMYDWTSMRDAAEFTFETLGQESVKQGEGGIFTFRSGQMSPRQIAAAYEKVHGVKVGLVCKGSVAELEEIALKAEREGNIQNYWTYLIYFVHLFTLKRIWTLQNPEECPQIKRTTLEEVAAFLPEANIGEK</sequence>
<dbReference type="InterPro" id="IPR051609">
    <property type="entry name" value="NmrA/Isoflavone_reductase-like"/>
</dbReference>
<dbReference type="PANTHER" id="PTHR47706:SF9">
    <property type="entry name" value="NMRA-LIKE DOMAIN-CONTAINING PROTEIN-RELATED"/>
    <property type="match status" value="1"/>
</dbReference>
<organism evidence="4 5">
    <name type="scientific">Fonsecaea multimorphosa CBS 102226</name>
    <dbReference type="NCBI Taxonomy" id="1442371"/>
    <lineage>
        <taxon>Eukaryota</taxon>
        <taxon>Fungi</taxon>
        <taxon>Dikarya</taxon>
        <taxon>Ascomycota</taxon>
        <taxon>Pezizomycotina</taxon>
        <taxon>Eurotiomycetes</taxon>
        <taxon>Chaetothyriomycetidae</taxon>
        <taxon>Chaetothyriales</taxon>
        <taxon>Herpotrichiellaceae</taxon>
        <taxon>Fonsecaea</taxon>
    </lineage>
</organism>
<evidence type="ECO:0000256" key="1">
    <source>
        <dbReference type="ARBA" id="ARBA00022857"/>
    </source>
</evidence>
<name>A0A0D2K6E7_9EURO</name>
<dbReference type="GeneID" id="27718078"/>
<keyword evidence="2" id="KW-0560">Oxidoreductase</keyword>
<proteinExistence type="predicted"/>
<dbReference type="OrthoDB" id="419598at2759"/>
<dbReference type="AlphaFoldDB" id="A0A0D2K6E7"/>
<evidence type="ECO:0000313" key="4">
    <source>
        <dbReference type="EMBL" id="KIX91943.1"/>
    </source>
</evidence>
<dbReference type="Pfam" id="PF05368">
    <property type="entry name" value="NmrA"/>
    <property type="match status" value="1"/>
</dbReference>
<evidence type="ECO:0000256" key="2">
    <source>
        <dbReference type="ARBA" id="ARBA00023002"/>
    </source>
</evidence>
<evidence type="ECO:0000259" key="3">
    <source>
        <dbReference type="Pfam" id="PF05368"/>
    </source>
</evidence>
<protein>
    <recommendedName>
        <fullName evidence="3">NmrA-like domain-containing protein</fullName>
    </recommendedName>
</protein>
<keyword evidence="5" id="KW-1185">Reference proteome</keyword>
<dbReference type="Proteomes" id="UP000053411">
    <property type="component" value="Unassembled WGS sequence"/>
</dbReference>
<dbReference type="Gene3D" id="3.40.50.720">
    <property type="entry name" value="NAD(P)-binding Rossmann-like Domain"/>
    <property type="match status" value="1"/>
</dbReference>
<keyword evidence="1" id="KW-0521">NADP</keyword>
<dbReference type="VEuPathDB" id="FungiDB:Z520_12332"/>
<dbReference type="RefSeq" id="XP_016626066.1">
    <property type="nucleotide sequence ID" value="XM_016782818.1"/>
</dbReference>
<dbReference type="EMBL" id="KN848115">
    <property type="protein sequence ID" value="KIX91943.1"/>
    <property type="molecule type" value="Genomic_DNA"/>
</dbReference>
<dbReference type="InterPro" id="IPR036291">
    <property type="entry name" value="NAD(P)-bd_dom_sf"/>
</dbReference>
<dbReference type="GO" id="GO:0016491">
    <property type="term" value="F:oxidoreductase activity"/>
    <property type="evidence" value="ECO:0007669"/>
    <property type="project" value="UniProtKB-KW"/>
</dbReference>
<feature type="domain" description="NmrA-like" evidence="3">
    <location>
        <begin position="2"/>
        <end position="232"/>
    </location>
</feature>
<evidence type="ECO:0000313" key="5">
    <source>
        <dbReference type="Proteomes" id="UP000053411"/>
    </source>
</evidence>
<dbReference type="InterPro" id="IPR008030">
    <property type="entry name" value="NmrA-like"/>
</dbReference>
<dbReference type="STRING" id="1442371.A0A0D2K6E7"/>
<reference evidence="4 5" key="1">
    <citation type="submission" date="2015-01" db="EMBL/GenBank/DDBJ databases">
        <title>The Genome Sequence of Fonsecaea multimorphosa CBS 102226.</title>
        <authorList>
            <consortium name="The Broad Institute Genomics Platform"/>
            <person name="Cuomo C."/>
            <person name="de Hoog S."/>
            <person name="Gorbushina A."/>
            <person name="Stielow B."/>
            <person name="Teixiera M."/>
            <person name="Abouelleil A."/>
            <person name="Chapman S.B."/>
            <person name="Priest M."/>
            <person name="Young S.K."/>
            <person name="Wortman J."/>
            <person name="Nusbaum C."/>
            <person name="Birren B."/>
        </authorList>
    </citation>
    <scope>NUCLEOTIDE SEQUENCE [LARGE SCALE GENOMIC DNA]</scope>
    <source>
        <strain evidence="4 5">CBS 102226</strain>
    </source>
</reference>
<accession>A0A0D2K6E7</accession>